<evidence type="ECO:0000256" key="2">
    <source>
        <dbReference type="SAM" id="MobiDB-lite"/>
    </source>
</evidence>
<dbReference type="GO" id="GO:0008270">
    <property type="term" value="F:zinc ion binding"/>
    <property type="evidence" value="ECO:0007669"/>
    <property type="project" value="UniProtKB-KW"/>
</dbReference>
<feature type="region of interest" description="Disordered" evidence="2">
    <location>
        <begin position="809"/>
        <end position="844"/>
    </location>
</feature>
<feature type="compositionally biased region" description="Polar residues" evidence="2">
    <location>
        <begin position="820"/>
        <end position="831"/>
    </location>
</feature>
<feature type="region of interest" description="Disordered" evidence="2">
    <location>
        <begin position="562"/>
        <end position="623"/>
    </location>
</feature>
<dbReference type="AlphaFoldDB" id="A0AAW1UKU1"/>
<evidence type="ECO:0000313" key="4">
    <source>
        <dbReference type="EMBL" id="KAK9881167.1"/>
    </source>
</evidence>
<dbReference type="Proteomes" id="UP001431783">
    <property type="component" value="Unassembled WGS sequence"/>
</dbReference>
<comment type="caution">
    <text evidence="4">The sequence shown here is derived from an EMBL/GenBank/DDBJ whole genome shotgun (WGS) entry which is preliminary data.</text>
</comment>
<accession>A0AAW1UKU1</accession>
<dbReference type="PROSITE" id="PS50157">
    <property type="entry name" value="ZINC_FINGER_C2H2_2"/>
    <property type="match status" value="1"/>
</dbReference>
<feature type="compositionally biased region" description="Basic residues" evidence="2">
    <location>
        <begin position="578"/>
        <end position="591"/>
    </location>
</feature>
<dbReference type="PROSITE" id="PS00028">
    <property type="entry name" value="ZINC_FINGER_C2H2_1"/>
    <property type="match status" value="2"/>
</dbReference>
<protein>
    <recommendedName>
        <fullName evidence="3">C2H2-type domain-containing protein</fullName>
    </recommendedName>
</protein>
<feature type="compositionally biased region" description="Basic and acidic residues" evidence="2">
    <location>
        <begin position="593"/>
        <end position="603"/>
    </location>
</feature>
<keyword evidence="1" id="KW-0479">Metal-binding</keyword>
<dbReference type="InterPro" id="IPR013087">
    <property type="entry name" value="Znf_C2H2_type"/>
</dbReference>
<sequence length="974" mass="109430">MNFSTVSNITLSDSLSGYVTCDEDTENTRYLSLLSQDASFEGLNVTLCNSEADNDETQLVELTSEEDISQPLIFTIDGSNEIYGVQTACDEDGNLQKYQIQYMKDINGELTPMLETIQLLPSDHDLNTEIANSLISSDNMDVELHHCARDNVFVESKVESNCGFVDNINSHESEYIQNQNDASDGHIYRSEVISNSSISISNPNIKQESLELFDENAICSKSCNYSDSYISDEMKIPNDRNLNIEPNIPNTLVQIEMNDSNTEPEVQFEMDNSIENEQDQVLQDEEQVHVVEHFEQLFVQENHVVEDSQNMNIEDIMDNNDSDNETYHIVDGIHVTGDVESENPFDKSEESILKEAIEHHPKTNILKKSVVKCISKDQISSDQKIIYIQTLPEKENMEIFEIGSLSKPNSRSLLKCNQPKSLVVPDPLHVEMIGEGTHTITKRYSRTKEARQARQFINFLNSTTIPHVPERKERLPRKQQIKPVKHANEDIIVKEMIVSSNEFIEPCNAGEKKNLPVTEYVELLDSGDECSSVNEERKKKKSKRLIETVEIEISDSEESEIGVILNESDEDKSDGKSKTKNTKKKRGRPPKNKNLDYDKKDSDSNSETPPKISRTESDVDSVTSSLEVIRVENNTIMTTSDKNINNSSNKSECVSDCIDKGTTGNIMNSSTDNKVAHCNVNNSADNETAIISAINSSVHDEHTEKTDESVRNKSELKTTKVANNELGINKSSHSEVVQKKAFEYKHECEKCKTKFINKFLLNRHDCIVKSGLLISCDQCQKKFSSISTLNVHKKTHVKISQISKSNSLTKIPQISKEHGSVSSKSASNPSIKKSHGPSVKNPMRESIIPVRNSMRVRTSAKCPSAPLMLSSKTGQNNFLKPKDPIVVVTPDRTSKANTFKCEKQCDKCSEKFGNNAAWFDHQVLKHGLKTPDKKIGEKRPQKLVKSLVAHNGIRAGPALAKNFSLLRSKIQHPQ</sequence>
<keyword evidence="1" id="KW-0862">Zinc</keyword>
<name>A0AAW1UKU1_9CUCU</name>
<dbReference type="SUPFAM" id="SSF57667">
    <property type="entry name" value="beta-beta-alpha zinc fingers"/>
    <property type="match status" value="1"/>
</dbReference>
<evidence type="ECO:0000313" key="5">
    <source>
        <dbReference type="Proteomes" id="UP001431783"/>
    </source>
</evidence>
<dbReference type="SMART" id="SM00355">
    <property type="entry name" value="ZnF_C2H2"/>
    <property type="match status" value="2"/>
</dbReference>
<dbReference type="Gene3D" id="3.30.160.60">
    <property type="entry name" value="Classic Zinc Finger"/>
    <property type="match status" value="1"/>
</dbReference>
<dbReference type="EMBL" id="JARQZJ010000067">
    <property type="protein sequence ID" value="KAK9881167.1"/>
    <property type="molecule type" value="Genomic_DNA"/>
</dbReference>
<dbReference type="InterPro" id="IPR036236">
    <property type="entry name" value="Znf_C2H2_sf"/>
</dbReference>
<gene>
    <name evidence="4" type="ORF">WA026_014515</name>
</gene>
<feature type="domain" description="C2H2-type" evidence="3">
    <location>
        <begin position="774"/>
        <end position="796"/>
    </location>
</feature>
<reference evidence="4 5" key="1">
    <citation type="submission" date="2023-03" db="EMBL/GenBank/DDBJ databases">
        <title>Genome insight into feeding habits of ladybird beetles.</title>
        <authorList>
            <person name="Li H.-S."/>
            <person name="Huang Y.-H."/>
            <person name="Pang H."/>
        </authorList>
    </citation>
    <scope>NUCLEOTIDE SEQUENCE [LARGE SCALE GENOMIC DNA]</scope>
    <source>
        <strain evidence="4">SYSU_2023b</strain>
        <tissue evidence="4">Whole body</tissue>
    </source>
</reference>
<evidence type="ECO:0000259" key="3">
    <source>
        <dbReference type="PROSITE" id="PS50157"/>
    </source>
</evidence>
<keyword evidence="1" id="KW-0863">Zinc-finger</keyword>
<proteinExistence type="predicted"/>
<keyword evidence="5" id="KW-1185">Reference proteome</keyword>
<organism evidence="4 5">
    <name type="scientific">Henosepilachna vigintioctopunctata</name>
    <dbReference type="NCBI Taxonomy" id="420089"/>
    <lineage>
        <taxon>Eukaryota</taxon>
        <taxon>Metazoa</taxon>
        <taxon>Ecdysozoa</taxon>
        <taxon>Arthropoda</taxon>
        <taxon>Hexapoda</taxon>
        <taxon>Insecta</taxon>
        <taxon>Pterygota</taxon>
        <taxon>Neoptera</taxon>
        <taxon>Endopterygota</taxon>
        <taxon>Coleoptera</taxon>
        <taxon>Polyphaga</taxon>
        <taxon>Cucujiformia</taxon>
        <taxon>Coccinelloidea</taxon>
        <taxon>Coccinellidae</taxon>
        <taxon>Epilachninae</taxon>
        <taxon>Epilachnini</taxon>
        <taxon>Henosepilachna</taxon>
    </lineage>
</organism>
<evidence type="ECO:0000256" key="1">
    <source>
        <dbReference type="PROSITE-ProRule" id="PRU00042"/>
    </source>
</evidence>